<proteinExistence type="predicted"/>
<feature type="non-terminal residue" evidence="2">
    <location>
        <position position="54"/>
    </location>
</feature>
<sequence>LERFGMRSCQPVATPVESSLTTEVRPPTSDEQQSMVDIPYAQAVGTLTYLSITS</sequence>
<dbReference type="AlphaFoldDB" id="A0A4P9WY86"/>
<accession>A0A4P9WY86</accession>
<organism evidence="2 3">
    <name type="scientific">Caulochytrium protostelioides</name>
    <dbReference type="NCBI Taxonomy" id="1555241"/>
    <lineage>
        <taxon>Eukaryota</taxon>
        <taxon>Fungi</taxon>
        <taxon>Fungi incertae sedis</taxon>
        <taxon>Chytridiomycota</taxon>
        <taxon>Chytridiomycota incertae sedis</taxon>
        <taxon>Chytridiomycetes</taxon>
        <taxon>Caulochytriales</taxon>
        <taxon>Caulochytriaceae</taxon>
        <taxon>Caulochytrium</taxon>
    </lineage>
</organism>
<evidence type="ECO:0000256" key="1">
    <source>
        <dbReference type="SAM" id="MobiDB-lite"/>
    </source>
</evidence>
<reference evidence="3" key="1">
    <citation type="journal article" date="2018" name="Nat. Microbiol.">
        <title>Leveraging single-cell genomics to expand the fungal tree of life.</title>
        <authorList>
            <person name="Ahrendt S.R."/>
            <person name="Quandt C.A."/>
            <person name="Ciobanu D."/>
            <person name="Clum A."/>
            <person name="Salamov A."/>
            <person name="Andreopoulos B."/>
            <person name="Cheng J.F."/>
            <person name="Woyke T."/>
            <person name="Pelin A."/>
            <person name="Henrissat B."/>
            <person name="Reynolds N.K."/>
            <person name="Benny G.L."/>
            <person name="Smith M.E."/>
            <person name="James T.Y."/>
            <person name="Grigoriev I.V."/>
        </authorList>
    </citation>
    <scope>NUCLEOTIDE SEQUENCE [LARGE SCALE GENOMIC DNA]</scope>
    <source>
        <strain evidence="3">ATCC 52028</strain>
    </source>
</reference>
<protein>
    <submittedName>
        <fullName evidence="2">Uncharacterized protein</fullName>
    </submittedName>
</protein>
<feature type="non-terminal residue" evidence="2">
    <location>
        <position position="1"/>
    </location>
</feature>
<evidence type="ECO:0000313" key="2">
    <source>
        <dbReference type="EMBL" id="RKO96460.1"/>
    </source>
</evidence>
<dbReference type="Proteomes" id="UP000268535">
    <property type="component" value="Unassembled WGS sequence"/>
</dbReference>
<dbReference type="EMBL" id="ML009928">
    <property type="protein sequence ID" value="RKO96460.1"/>
    <property type="molecule type" value="Genomic_DNA"/>
</dbReference>
<evidence type="ECO:0000313" key="3">
    <source>
        <dbReference type="Proteomes" id="UP000268535"/>
    </source>
</evidence>
<feature type="region of interest" description="Disordered" evidence="1">
    <location>
        <begin position="1"/>
        <end position="34"/>
    </location>
</feature>
<name>A0A4P9WY86_9FUNG</name>
<gene>
    <name evidence="2" type="ORF">CAUPRSCDRAFT_2539</name>
</gene>